<dbReference type="Proteomes" id="UP000245207">
    <property type="component" value="Unassembled WGS sequence"/>
</dbReference>
<dbReference type="Pfam" id="PF03193">
    <property type="entry name" value="RsgA_GTPase"/>
    <property type="match status" value="1"/>
</dbReference>
<dbReference type="GO" id="GO:0005525">
    <property type="term" value="F:GTP binding"/>
    <property type="evidence" value="ECO:0007669"/>
    <property type="project" value="InterPro"/>
</dbReference>
<name>A0A2U1LKU5_ARTAN</name>
<dbReference type="InterPro" id="IPR010914">
    <property type="entry name" value="RsgA_GTPase_dom"/>
</dbReference>
<evidence type="ECO:0000259" key="2">
    <source>
        <dbReference type="Pfam" id="PF03193"/>
    </source>
</evidence>
<proteinExistence type="predicted"/>
<comment type="caution">
    <text evidence="3">The sequence shown here is derived from an EMBL/GenBank/DDBJ whole genome shotgun (WGS) entry which is preliminary data.</text>
</comment>
<accession>A0A2U1LKU5</accession>
<dbReference type="PANTHER" id="PTHR32120:SF11">
    <property type="entry name" value="SMALL RIBOSOMAL SUBUNIT BIOGENESIS GTPASE RSGA 1, MITOCHONDRIAL-RELATED"/>
    <property type="match status" value="1"/>
</dbReference>
<dbReference type="GO" id="GO:0003924">
    <property type="term" value="F:GTPase activity"/>
    <property type="evidence" value="ECO:0007669"/>
    <property type="project" value="InterPro"/>
</dbReference>
<dbReference type="PANTHER" id="PTHR32120">
    <property type="entry name" value="SMALL RIBOSOMAL SUBUNIT BIOGENESIS GTPASE RSGA"/>
    <property type="match status" value="1"/>
</dbReference>
<evidence type="ECO:0000313" key="3">
    <source>
        <dbReference type="EMBL" id="PWA49628.1"/>
    </source>
</evidence>
<protein>
    <submittedName>
        <fullName evidence="3">Ribosome biogenesis GTPase RsgA</fullName>
    </submittedName>
</protein>
<dbReference type="Gene3D" id="3.40.50.300">
    <property type="entry name" value="P-loop containing nucleotide triphosphate hydrolases"/>
    <property type="match status" value="1"/>
</dbReference>
<gene>
    <name evidence="3" type="ORF">CTI12_AA478090</name>
</gene>
<sequence length="252" mass="28041">MVFDPSQPPPHSHHRTPSFHHRHTVTHLHIPYILNHHTAAHLHQLTSDQAVGKVTAVSNNIKRVAVECANSGAWPLDGSHLELMWTVRSHLSDIYRKEVIVGDDVIVDAVDWNEGEGIIENVVERRSEIAQIANVEKVLILFSLDQPNLDEVLLTRYLIAAESSGIPVSLVVNKSELLDRKDKQSLGSLGVHRAGASDGPRHGRRDVMAIKNHKQARIQGHSEDDASAEEERVSRKRHGSGSAICPEQYKET</sequence>
<keyword evidence="4" id="KW-1185">Reference proteome</keyword>
<dbReference type="STRING" id="35608.A0A2U1LKU5"/>
<dbReference type="SUPFAM" id="SSF52540">
    <property type="entry name" value="P-loop containing nucleoside triphosphate hydrolases"/>
    <property type="match status" value="1"/>
</dbReference>
<feature type="compositionally biased region" description="Basic and acidic residues" evidence="1">
    <location>
        <begin position="220"/>
        <end position="233"/>
    </location>
</feature>
<dbReference type="EMBL" id="PKPP01008842">
    <property type="protein sequence ID" value="PWA49628.1"/>
    <property type="molecule type" value="Genomic_DNA"/>
</dbReference>
<feature type="compositionally biased region" description="Basic and acidic residues" evidence="1">
    <location>
        <begin position="199"/>
        <end position="208"/>
    </location>
</feature>
<dbReference type="OrthoDB" id="442158at2759"/>
<feature type="domain" description="EngC GTPase" evidence="2">
    <location>
        <begin position="124"/>
        <end position="183"/>
    </location>
</feature>
<evidence type="ECO:0000256" key="1">
    <source>
        <dbReference type="SAM" id="MobiDB-lite"/>
    </source>
</evidence>
<reference evidence="3 4" key="1">
    <citation type="journal article" date="2018" name="Mol. Plant">
        <title>The genome of Artemisia annua provides insight into the evolution of Asteraceae family and artemisinin biosynthesis.</title>
        <authorList>
            <person name="Shen Q."/>
            <person name="Zhang L."/>
            <person name="Liao Z."/>
            <person name="Wang S."/>
            <person name="Yan T."/>
            <person name="Shi P."/>
            <person name="Liu M."/>
            <person name="Fu X."/>
            <person name="Pan Q."/>
            <person name="Wang Y."/>
            <person name="Lv Z."/>
            <person name="Lu X."/>
            <person name="Zhang F."/>
            <person name="Jiang W."/>
            <person name="Ma Y."/>
            <person name="Chen M."/>
            <person name="Hao X."/>
            <person name="Li L."/>
            <person name="Tang Y."/>
            <person name="Lv G."/>
            <person name="Zhou Y."/>
            <person name="Sun X."/>
            <person name="Brodelius P.E."/>
            <person name="Rose J.K.C."/>
            <person name="Tang K."/>
        </authorList>
    </citation>
    <scope>NUCLEOTIDE SEQUENCE [LARGE SCALE GENOMIC DNA]</scope>
    <source>
        <strain evidence="4">cv. Huhao1</strain>
        <tissue evidence="3">Leaf</tissue>
    </source>
</reference>
<organism evidence="3 4">
    <name type="scientific">Artemisia annua</name>
    <name type="common">Sweet wormwood</name>
    <dbReference type="NCBI Taxonomy" id="35608"/>
    <lineage>
        <taxon>Eukaryota</taxon>
        <taxon>Viridiplantae</taxon>
        <taxon>Streptophyta</taxon>
        <taxon>Embryophyta</taxon>
        <taxon>Tracheophyta</taxon>
        <taxon>Spermatophyta</taxon>
        <taxon>Magnoliopsida</taxon>
        <taxon>eudicotyledons</taxon>
        <taxon>Gunneridae</taxon>
        <taxon>Pentapetalae</taxon>
        <taxon>asterids</taxon>
        <taxon>campanulids</taxon>
        <taxon>Asterales</taxon>
        <taxon>Asteraceae</taxon>
        <taxon>Asteroideae</taxon>
        <taxon>Anthemideae</taxon>
        <taxon>Artemisiinae</taxon>
        <taxon>Artemisia</taxon>
    </lineage>
</organism>
<feature type="region of interest" description="Disordered" evidence="1">
    <location>
        <begin position="188"/>
        <end position="252"/>
    </location>
</feature>
<dbReference type="InterPro" id="IPR004881">
    <property type="entry name" value="Ribosome_biogen_GTPase_RsgA"/>
</dbReference>
<evidence type="ECO:0000313" key="4">
    <source>
        <dbReference type="Proteomes" id="UP000245207"/>
    </source>
</evidence>
<dbReference type="InterPro" id="IPR027417">
    <property type="entry name" value="P-loop_NTPase"/>
</dbReference>
<dbReference type="AlphaFoldDB" id="A0A2U1LKU5"/>